<dbReference type="Proteomes" id="UP000185829">
    <property type="component" value="Unassembled WGS sequence"/>
</dbReference>
<accession>A0A9X8WNP0</accession>
<feature type="chain" id="PRO_5040975754" evidence="1">
    <location>
        <begin position="27"/>
        <end position="271"/>
    </location>
</feature>
<name>A0A9X8WNP0_9BACI</name>
<evidence type="ECO:0000259" key="2">
    <source>
        <dbReference type="Pfam" id="PF13349"/>
    </source>
</evidence>
<dbReference type="EMBL" id="FTMX01000025">
    <property type="protein sequence ID" value="SIS15274.1"/>
    <property type="molecule type" value="Genomic_DNA"/>
</dbReference>
<dbReference type="AlphaFoldDB" id="A0A9X8WNP0"/>
<feature type="domain" description="DUF4097" evidence="2">
    <location>
        <begin position="130"/>
        <end position="267"/>
    </location>
</feature>
<evidence type="ECO:0000313" key="4">
    <source>
        <dbReference type="Proteomes" id="UP000185829"/>
    </source>
</evidence>
<reference evidence="3 4" key="1">
    <citation type="submission" date="2017-01" db="EMBL/GenBank/DDBJ databases">
        <authorList>
            <person name="Varghese N."/>
            <person name="Submissions S."/>
        </authorList>
    </citation>
    <scope>NUCLEOTIDE SEQUENCE [LARGE SCALE GENOMIC DNA]</scope>
    <source>
        <strain evidence="3 4">RUG2-6</strain>
    </source>
</reference>
<evidence type="ECO:0000256" key="1">
    <source>
        <dbReference type="SAM" id="SignalP"/>
    </source>
</evidence>
<dbReference type="RefSeq" id="WP_076373289.1">
    <property type="nucleotide sequence ID" value="NZ_FTMX01000025.1"/>
</dbReference>
<evidence type="ECO:0000313" key="3">
    <source>
        <dbReference type="EMBL" id="SIS15274.1"/>
    </source>
</evidence>
<keyword evidence="1" id="KW-0732">Signal</keyword>
<dbReference type="InterPro" id="IPR025164">
    <property type="entry name" value="Toastrack_DUF4097"/>
</dbReference>
<dbReference type="Pfam" id="PF13349">
    <property type="entry name" value="DUF4097"/>
    <property type="match status" value="1"/>
</dbReference>
<proteinExistence type="predicted"/>
<protein>
    <submittedName>
        <fullName evidence="3">Adhesin</fullName>
    </submittedName>
</protein>
<sequence>MKKSFKNILSMTVALGSVVIFTSACTSDSDSGSDSDVSYEEKSYSVEAESVKQISLSDKGRKVELEESKDNDIHITYFESDKESYDIGVSDNDELVMKLETNKEWKDYVGLQTDEEHHLVKIAVPNGITSEVKIQTSKGDIILSDLEIDGSIETITNEGKIEVTNVTANKKLKMKTKNDDINLNDVNIKDSIDATISNGNINVSNVAVGDSLKLRTKNGDITGTVIGSYDVFKILSEASKGENNLPEVKNGGDKTLDVGANNGDINLEFVK</sequence>
<organism evidence="3 4">
    <name type="scientific">Peribacillus simplex</name>
    <dbReference type="NCBI Taxonomy" id="1478"/>
    <lineage>
        <taxon>Bacteria</taxon>
        <taxon>Bacillati</taxon>
        <taxon>Bacillota</taxon>
        <taxon>Bacilli</taxon>
        <taxon>Bacillales</taxon>
        <taxon>Bacillaceae</taxon>
        <taxon>Peribacillus</taxon>
    </lineage>
</organism>
<comment type="caution">
    <text evidence="3">The sequence shown here is derived from an EMBL/GenBank/DDBJ whole genome shotgun (WGS) entry which is preliminary data.</text>
</comment>
<feature type="signal peptide" evidence="1">
    <location>
        <begin position="1"/>
        <end position="26"/>
    </location>
</feature>
<dbReference type="PROSITE" id="PS51257">
    <property type="entry name" value="PROKAR_LIPOPROTEIN"/>
    <property type="match status" value="1"/>
</dbReference>
<gene>
    <name evidence="3" type="ORF">SAMN05878482_1255</name>
</gene>